<dbReference type="CDD" id="cd00200">
    <property type="entry name" value="WD40"/>
    <property type="match status" value="3"/>
</dbReference>
<feature type="repeat" description="WD" evidence="3">
    <location>
        <begin position="842"/>
        <end position="883"/>
    </location>
</feature>
<dbReference type="InterPro" id="IPR001680">
    <property type="entry name" value="WD40_rpt"/>
</dbReference>
<feature type="repeat" description="WD" evidence="3">
    <location>
        <begin position="791"/>
        <end position="841"/>
    </location>
</feature>
<keyword evidence="7" id="KW-1185">Reference proteome</keyword>
<evidence type="ECO:0000256" key="1">
    <source>
        <dbReference type="ARBA" id="ARBA00022574"/>
    </source>
</evidence>
<feature type="repeat" description="WD" evidence="3">
    <location>
        <begin position="1053"/>
        <end position="1094"/>
    </location>
</feature>
<dbReference type="InterPro" id="IPR020472">
    <property type="entry name" value="WD40_PAC1"/>
</dbReference>
<dbReference type="InterPro" id="IPR015943">
    <property type="entry name" value="WD40/YVTN_repeat-like_dom_sf"/>
</dbReference>
<comment type="caution">
    <text evidence="6">The sequence shown here is derived from an EMBL/GenBank/DDBJ whole genome shotgun (WGS) entry which is preliminary data.</text>
</comment>
<feature type="repeat" description="WD" evidence="3">
    <location>
        <begin position="930"/>
        <end position="969"/>
    </location>
</feature>
<dbReference type="InterPro" id="IPR019775">
    <property type="entry name" value="WD40_repeat_CS"/>
</dbReference>
<feature type="repeat" description="WD" evidence="3">
    <location>
        <begin position="749"/>
        <end position="790"/>
    </location>
</feature>
<dbReference type="Pfam" id="PF00931">
    <property type="entry name" value="NB-ARC"/>
    <property type="match status" value="1"/>
</dbReference>
<name>A0ABD4SYT6_9CYAN</name>
<dbReference type="PROSITE" id="PS50294">
    <property type="entry name" value="WD_REPEATS_REGION"/>
    <property type="match status" value="11"/>
</dbReference>
<sequence length="1212" mass="135361">MAVHLDELIGVVDTLVSRKTHKHLRDIDVAVLRGAWAGQKYEEIAEDYNYTCQYLKKDVGPKLWRLLSQVLEEKVSKKNFRSALERIGHQYLRDFPQSSLGCEDWGTQPEQTYQLAYSSLRDWGDATESESFFGREADLQQLQSWVLQENCRLVMLLGMGGIGKTALAVRLAQAVQAEYEFVLWRSLRNAPPLAELMTDAVKFLSRQTEIQLPEDPDQQIGRLLHYLRQSRCLIVLDNLESILASETTVGRYLPSYQDYRRLFQAVGEQPHQSTLLVTSREKTREVGILESVAGPVRTWVMPGLDLASTRSIFRSKGCYGVEAEALEAITEHYGGNPLALKIVAAAIQDLAGGDAAELMPFLRQGFLQFEDIDDVLTRQFNRLSVAEQQVLYWLAINREPLSLPDLMQDLIADAVIRQITEVIQSLTRRSLLEHHRHRLSLQPVVMEYITNRLVQGMSEDILQGQLGRLQTYALVKATSKDYVKQAQHRFILRPVIDMILTHLETNRQVEAKLRSLFQRLRETAQGQAGYGAGNLMNLMRSLHLDLSGLDLSYLTVWQADLVEAELNQVNLQATDLSKSVFTSVLNATVALAFSPDGRYLAMGHGDNRLRIREVDQFREWHICTGHSNWVSSLTFSPDAQTVVSGSLDQTLRFWDVDSGACLRILEGHSGWIWTVAFSPDGQLLASAGSDCTIRLWSVATGECLQVWEVEGGWIWSVAFSPDGRQLVSGGDDSLVRIWDITQGICLHELSGHSSRVSTVAYSPEGQFIASASFDQTIRIWERQSLSCTQTLLGHGHTVLSLAMAPSLDPDLASEETPLLASSSQDFTVRLWNYQTGQCLKTLQGHPSGVWAVAFHPQGEVIASCSNDGMVKLWDVKTGQSLRTLRGFSAGIKAMAIVGPISLDQWWVATGGDDEQVKLWNLEQRRCDQRLTGHSRWVRGLAAHGQKLASCGNDGTVRVWDCEQGKVIKVLRGHTNMVYTVAFSPDGSLLASGSDDQTVRLWDVQTLEPPQVLPHEARVWSVQFSPDQQWLATGCDDASIRLWRLTSLTCEQVLLGHGNLVAGLAFTADGHYLMSASDDRTVRVWNLRTLRCDRILTGHQATVWSVALSPSGDRLASGSFDQSVRIWDWRSGDCLQTLVGVEGEVWAVRFTPDGQSLISAAQDGTLTIWDVMTGKRQHTLCDRRPYEQLNIRDATGLTAAQRSSLRILGAVEG</sequence>
<dbReference type="RefSeq" id="WP_166278619.1">
    <property type="nucleotide sequence ID" value="NZ_JTHE03000004.1"/>
</dbReference>
<organism evidence="6 7">
    <name type="scientific">Lyngbya confervoides BDU141951</name>
    <dbReference type="NCBI Taxonomy" id="1574623"/>
    <lineage>
        <taxon>Bacteria</taxon>
        <taxon>Bacillati</taxon>
        <taxon>Cyanobacteriota</taxon>
        <taxon>Cyanophyceae</taxon>
        <taxon>Oscillatoriophycideae</taxon>
        <taxon>Oscillatoriales</taxon>
        <taxon>Microcoleaceae</taxon>
        <taxon>Lyngbya</taxon>
    </lineage>
</organism>
<evidence type="ECO:0000259" key="5">
    <source>
        <dbReference type="Pfam" id="PF26355"/>
    </source>
</evidence>
<dbReference type="InterPro" id="IPR058651">
    <property type="entry name" value="HTH_VMAP-M9"/>
</dbReference>
<dbReference type="InterPro" id="IPR027417">
    <property type="entry name" value="P-loop_NTPase"/>
</dbReference>
<dbReference type="Gene3D" id="2.130.10.10">
    <property type="entry name" value="YVTN repeat-like/Quinoprotein amine dehydrogenase"/>
    <property type="match status" value="4"/>
</dbReference>
<dbReference type="PRINTS" id="PR00320">
    <property type="entry name" value="GPROTEINBRPT"/>
</dbReference>
<feature type="repeat" description="WD" evidence="3">
    <location>
        <begin position="970"/>
        <end position="1011"/>
    </location>
</feature>
<feature type="repeat" description="WD" evidence="3">
    <location>
        <begin position="1011"/>
        <end position="1052"/>
    </location>
</feature>
<dbReference type="PRINTS" id="PR00364">
    <property type="entry name" value="DISEASERSIST"/>
</dbReference>
<evidence type="ECO:0000256" key="3">
    <source>
        <dbReference type="PROSITE-ProRule" id="PRU00221"/>
    </source>
</evidence>
<feature type="domain" description="vWA-MoxR associated protein N-terminal HTH" evidence="5">
    <location>
        <begin position="5"/>
        <end position="87"/>
    </location>
</feature>
<gene>
    <name evidence="6" type="ORF">QQ91_0000505</name>
</gene>
<evidence type="ECO:0000259" key="4">
    <source>
        <dbReference type="Pfam" id="PF00931"/>
    </source>
</evidence>
<feature type="domain" description="NB-ARC" evidence="4">
    <location>
        <begin position="136"/>
        <end position="238"/>
    </location>
</feature>
<protein>
    <submittedName>
        <fullName evidence="6">NB-ARC domain-containing protein</fullName>
    </submittedName>
</protein>
<keyword evidence="2" id="KW-0677">Repeat</keyword>
<dbReference type="SUPFAM" id="SSF52540">
    <property type="entry name" value="P-loop containing nucleoside triphosphate hydrolases"/>
    <property type="match status" value="1"/>
</dbReference>
<dbReference type="Proteomes" id="UP000031561">
    <property type="component" value="Unassembled WGS sequence"/>
</dbReference>
<dbReference type="PROSITE" id="PS50082">
    <property type="entry name" value="WD_REPEATS_2"/>
    <property type="match status" value="13"/>
</dbReference>
<evidence type="ECO:0000256" key="2">
    <source>
        <dbReference type="ARBA" id="ARBA00022737"/>
    </source>
</evidence>
<dbReference type="Pfam" id="PF26355">
    <property type="entry name" value="HTH_VMAP-M9"/>
    <property type="match status" value="1"/>
</dbReference>
<reference evidence="6 7" key="1">
    <citation type="journal article" date="2015" name="Genome Announc.">
        <title>Draft Genome Sequence of Filamentous Marine Cyanobacterium Lyngbya confervoides Strain BDU141951.</title>
        <authorList>
            <person name="Chandrababunaidu M.M."/>
            <person name="Sen D."/>
            <person name="Tripathy S."/>
        </authorList>
    </citation>
    <scope>NUCLEOTIDE SEQUENCE [LARGE SCALE GENOMIC DNA]</scope>
    <source>
        <strain evidence="6 7">BDU141951</strain>
    </source>
</reference>
<feature type="repeat" description="WD" evidence="3">
    <location>
        <begin position="1095"/>
        <end position="1136"/>
    </location>
</feature>
<dbReference type="InterPro" id="IPR002182">
    <property type="entry name" value="NB-ARC"/>
</dbReference>
<dbReference type="InterPro" id="IPR036322">
    <property type="entry name" value="WD40_repeat_dom_sf"/>
</dbReference>
<dbReference type="Gene3D" id="3.40.50.300">
    <property type="entry name" value="P-loop containing nucleotide triphosphate hydrolases"/>
    <property type="match status" value="1"/>
</dbReference>
<keyword evidence="1 3" id="KW-0853">WD repeat</keyword>
<feature type="repeat" description="WD" evidence="3">
    <location>
        <begin position="665"/>
        <end position="706"/>
    </location>
</feature>
<feature type="repeat" description="WD" evidence="3">
    <location>
        <begin position="714"/>
        <end position="748"/>
    </location>
</feature>
<feature type="repeat" description="WD" evidence="3">
    <location>
        <begin position="907"/>
        <end position="929"/>
    </location>
</feature>
<dbReference type="AlphaFoldDB" id="A0ABD4SYT6"/>
<feature type="repeat" description="WD" evidence="3">
    <location>
        <begin position="623"/>
        <end position="664"/>
    </location>
</feature>
<accession>A0ABD4SYT6</accession>
<evidence type="ECO:0000313" key="6">
    <source>
        <dbReference type="EMBL" id="MCM1981315.1"/>
    </source>
</evidence>
<dbReference type="PANTHER" id="PTHR19848">
    <property type="entry name" value="WD40 REPEAT PROTEIN"/>
    <property type="match status" value="1"/>
</dbReference>
<evidence type="ECO:0000313" key="7">
    <source>
        <dbReference type="Proteomes" id="UP000031561"/>
    </source>
</evidence>
<dbReference type="PANTHER" id="PTHR19848:SF8">
    <property type="entry name" value="F-BOX AND WD REPEAT DOMAIN CONTAINING 7"/>
    <property type="match status" value="1"/>
</dbReference>
<dbReference type="EMBL" id="JTHE03000004">
    <property type="protein sequence ID" value="MCM1981315.1"/>
    <property type="molecule type" value="Genomic_DNA"/>
</dbReference>
<dbReference type="Pfam" id="PF00400">
    <property type="entry name" value="WD40"/>
    <property type="match status" value="14"/>
</dbReference>
<dbReference type="PROSITE" id="PS00678">
    <property type="entry name" value="WD_REPEATS_1"/>
    <property type="match status" value="6"/>
</dbReference>
<dbReference type="SUPFAM" id="SSF50978">
    <property type="entry name" value="WD40 repeat-like"/>
    <property type="match status" value="2"/>
</dbReference>
<proteinExistence type="predicted"/>
<feature type="repeat" description="WD" evidence="3">
    <location>
        <begin position="1137"/>
        <end position="1178"/>
    </location>
</feature>
<dbReference type="SMART" id="SM00320">
    <property type="entry name" value="WD40"/>
    <property type="match status" value="14"/>
</dbReference>